<feature type="transmembrane region" description="Helical" evidence="1">
    <location>
        <begin position="118"/>
        <end position="136"/>
    </location>
</feature>
<feature type="transmembrane region" description="Helical" evidence="1">
    <location>
        <begin position="196"/>
        <end position="214"/>
    </location>
</feature>
<organism evidence="3 4">
    <name type="scientific">Caloranaerobacter azorensis H53214</name>
    <dbReference type="NCBI Taxonomy" id="1156417"/>
    <lineage>
        <taxon>Bacteria</taxon>
        <taxon>Bacillati</taxon>
        <taxon>Bacillota</taxon>
        <taxon>Tissierellia</taxon>
        <taxon>Tissierellales</taxon>
        <taxon>Thermohalobacteraceae</taxon>
        <taxon>Caloranaerobacter</taxon>
    </lineage>
</organism>
<gene>
    <name evidence="3" type="ORF">Y919_02220</name>
</gene>
<feature type="transmembrane region" description="Helical" evidence="1">
    <location>
        <begin position="172"/>
        <end position="190"/>
    </location>
</feature>
<name>A0A096CX18_9FIRM</name>
<dbReference type="Gene3D" id="1.20.144.10">
    <property type="entry name" value="Phosphatidic acid phosphatase type 2/haloperoxidase"/>
    <property type="match status" value="1"/>
</dbReference>
<feature type="transmembrane region" description="Helical" evidence="1">
    <location>
        <begin position="142"/>
        <end position="165"/>
    </location>
</feature>
<keyword evidence="1" id="KW-1133">Transmembrane helix</keyword>
<dbReference type="PANTHER" id="PTHR14969:SF13">
    <property type="entry name" value="AT30094P"/>
    <property type="match status" value="1"/>
</dbReference>
<dbReference type="SMART" id="SM00014">
    <property type="entry name" value="acidPPc"/>
    <property type="match status" value="1"/>
</dbReference>
<reference evidence="3 4" key="1">
    <citation type="submission" date="2013-12" db="EMBL/GenBank/DDBJ databases">
        <title>Draft genome sequence of Caloranaerobacter sp. H53214.</title>
        <authorList>
            <person name="Jiang L.J."/>
            <person name="Shao Z.Z."/>
            <person name="Long M.N."/>
        </authorList>
    </citation>
    <scope>NUCLEOTIDE SEQUENCE [LARGE SCALE GENOMIC DNA]</scope>
    <source>
        <strain evidence="3 4">H53214</strain>
    </source>
</reference>
<evidence type="ECO:0000313" key="4">
    <source>
        <dbReference type="Proteomes" id="UP000029622"/>
    </source>
</evidence>
<dbReference type="RefSeq" id="WP_035161983.1">
    <property type="nucleotide sequence ID" value="NZ_AZTB01000006.1"/>
</dbReference>
<feature type="domain" description="Phosphatidic acid phosphatase type 2/haloperoxidase" evidence="2">
    <location>
        <begin position="48"/>
        <end position="159"/>
    </location>
</feature>
<proteinExistence type="predicted"/>
<dbReference type="InterPro" id="IPR000326">
    <property type="entry name" value="PAP2/HPO"/>
</dbReference>
<evidence type="ECO:0000313" key="3">
    <source>
        <dbReference type="EMBL" id="KGG81104.1"/>
    </source>
</evidence>
<evidence type="ECO:0000259" key="2">
    <source>
        <dbReference type="SMART" id="SM00014"/>
    </source>
</evidence>
<dbReference type="SUPFAM" id="SSF48317">
    <property type="entry name" value="Acid phosphatase/Vanadium-dependent haloperoxidase"/>
    <property type="match status" value="1"/>
</dbReference>
<dbReference type="Pfam" id="PF01569">
    <property type="entry name" value="PAP2"/>
    <property type="match status" value="1"/>
</dbReference>
<feature type="transmembrane region" description="Helical" evidence="1">
    <location>
        <begin position="20"/>
        <end position="42"/>
    </location>
</feature>
<keyword evidence="1" id="KW-0812">Transmembrane</keyword>
<dbReference type="PANTHER" id="PTHR14969">
    <property type="entry name" value="SPHINGOSINE-1-PHOSPHATE PHOSPHOHYDROLASE"/>
    <property type="match status" value="1"/>
</dbReference>
<dbReference type="STRING" id="1156417.Y919_02220"/>
<dbReference type="InterPro" id="IPR036938">
    <property type="entry name" value="PAP2/HPO_sf"/>
</dbReference>
<comment type="caution">
    <text evidence="3">The sequence shown here is derived from an EMBL/GenBank/DDBJ whole genome shotgun (WGS) entry which is preliminary data.</text>
</comment>
<protein>
    <recommendedName>
        <fullName evidence="2">Phosphatidic acid phosphatase type 2/haloperoxidase domain-containing protein</fullName>
    </recommendedName>
</protein>
<keyword evidence="1" id="KW-0472">Membrane</keyword>
<feature type="transmembrane region" description="Helical" evidence="1">
    <location>
        <begin position="259"/>
        <end position="278"/>
    </location>
</feature>
<accession>A0A096CX18</accession>
<feature type="transmembrane region" description="Helical" evidence="1">
    <location>
        <begin position="226"/>
        <end position="253"/>
    </location>
</feature>
<dbReference type="EMBL" id="AZTB01000006">
    <property type="protein sequence ID" value="KGG81104.1"/>
    <property type="molecule type" value="Genomic_DNA"/>
</dbReference>
<dbReference type="Proteomes" id="UP000029622">
    <property type="component" value="Unassembled WGS sequence"/>
</dbReference>
<evidence type="ECO:0000256" key="1">
    <source>
        <dbReference type="SAM" id="Phobius"/>
    </source>
</evidence>
<dbReference type="AlphaFoldDB" id="A0A096CX18"/>
<sequence>MGIRILLFFQEISSPILDKIFIFITNLGSEIFYLMFIAYIYWCVNKRFGIKLFSILALSIYSNNLLKVVFHTSRPFLYSEIQTPYIQSAIGYSFPSGHTQGAATFWYYIMKEVRKKSVYIIGWAIIILVGISRLYLRVHWPIDVIGGLVFGILIVWLFQSILDYLRKYDSRLINIGLIIMLVLMHFLAVTESNIKILSLFSGSLLGSFLEFKYINFNEYNSFLKQIAKYLIGLLSIFLIRSLLFLILPVNIYFVYLKHFIFGICLTLIVPLLFIILGLTKRKG</sequence>